<dbReference type="AlphaFoldDB" id="W7Y5N3"/>
<sequence>MFRRILIFVIFCAVAESVEAQYDPQFSQNMFNKLAVNPGFAGATGDVNLVALNRNQWTGNLAIKTTVFSGDMRVKFFNLNSGIGLNFINDEIGNFTNLTMNLNYALKFEMEKGTLSFGINFGLLNQSLKALWTLDAVEGDYYNANDPNVPTSDVNGSTFDAGIGVYYKEKKYYLGASLSHLNSPKANFKEEFNFKTSGTFYLLGGYNYKIEDTSYEWLPSFFYKTDGRSFQIDVNTLVRYKKRYWGGLSYRFQDAIVLLGGIEMKNGVRLGYSYDITTSAIASSGHGGTHELMVGYNLDINFDQRTKRYKSVRYL</sequence>
<dbReference type="eggNOG" id="COG0226">
    <property type="taxonomic scope" value="Bacteria"/>
</dbReference>
<proteinExistence type="predicted"/>
<reference evidence="1 2" key="1">
    <citation type="journal article" date="2014" name="Genome Announc.">
        <title>Draft Genome Sequence of Cytophaga fermentans JCM 21142T, a Facultative Anaerobe Isolated from Marine Mud.</title>
        <authorList>
            <person name="Starns D."/>
            <person name="Oshima K."/>
            <person name="Suda W."/>
            <person name="Iino T."/>
            <person name="Yuki M."/>
            <person name="Inoue J."/>
            <person name="Kitamura K."/>
            <person name="Iida T."/>
            <person name="Darby A."/>
            <person name="Hattori M."/>
            <person name="Ohkuma M."/>
        </authorList>
    </citation>
    <scope>NUCLEOTIDE SEQUENCE [LARGE SCALE GENOMIC DNA]</scope>
    <source>
        <strain evidence="1 2">JCM 21142</strain>
    </source>
</reference>
<organism evidence="1 2">
    <name type="scientific">Saccharicrinis fermentans DSM 9555 = JCM 21142</name>
    <dbReference type="NCBI Taxonomy" id="869213"/>
    <lineage>
        <taxon>Bacteria</taxon>
        <taxon>Pseudomonadati</taxon>
        <taxon>Bacteroidota</taxon>
        <taxon>Bacteroidia</taxon>
        <taxon>Marinilabiliales</taxon>
        <taxon>Marinilabiliaceae</taxon>
        <taxon>Saccharicrinis</taxon>
    </lineage>
</organism>
<accession>W7Y5N3</accession>
<dbReference type="Pfam" id="PF11751">
    <property type="entry name" value="PorP_SprF"/>
    <property type="match status" value="1"/>
</dbReference>
<dbReference type="STRING" id="869213.GCA_000517085_04020"/>
<evidence type="ECO:0000313" key="1">
    <source>
        <dbReference type="EMBL" id="GAF03447.1"/>
    </source>
</evidence>
<comment type="caution">
    <text evidence="1">The sequence shown here is derived from an EMBL/GenBank/DDBJ whole genome shotgun (WGS) entry which is preliminary data.</text>
</comment>
<dbReference type="NCBIfam" id="TIGR03519">
    <property type="entry name" value="T9SS_PorP_fam"/>
    <property type="match status" value="1"/>
</dbReference>
<dbReference type="EMBL" id="BAMD01000023">
    <property type="protein sequence ID" value="GAF03447.1"/>
    <property type="molecule type" value="Genomic_DNA"/>
</dbReference>
<name>W7Y5N3_9BACT</name>
<gene>
    <name evidence="1" type="ORF">JCM21142_52123</name>
</gene>
<dbReference type="OrthoDB" id="1320396at2"/>
<protein>
    <submittedName>
        <fullName evidence="1">Bacteroidetes-specific putative membrane protein</fullName>
    </submittedName>
</protein>
<dbReference type="InterPro" id="IPR019861">
    <property type="entry name" value="PorP/SprF_Bacteroidetes"/>
</dbReference>
<dbReference type="Proteomes" id="UP000019402">
    <property type="component" value="Unassembled WGS sequence"/>
</dbReference>
<evidence type="ECO:0000313" key="2">
    <source>
        <dbReference type="Proteomes" id="UP000019402"/>
    </source>
</evidence>
<keyword evidence="2" id="KW-1185">Reference proteome</keyword>
<dbReference type="RefSeq" id="WP_052343329.1">
    <property type="nucleotide sequence ID" value="NZ_BAMD01000023.1"/>
</dbReference>